<gene>
    <name evidence="8" type="ORF">BDV29DRAFT_163707</name>
</gene>
<evidence type="ECO:0000256" key="3">
    <source>
        <dbReference type="ARBA" id="ARBA00022723"/>
    </source>
</evidence>
<dbReference type="AlphaFoldDB" id="A0A5N5WFV1"/>
<protein>
    <submittedName>
        <fullName evidence="8">Cytochrome P450</fullName>
    </submittedName>
</protein>
<dbReference type="PRINTS" id="PR00385">
    <property type="entry name" value="P450"/>
</dbReference>
<dbReference type="SUPFAM" id="SSF48264">
    <property type="entry name" value="Cytochrome P450"/>
    <property type="match status" value="1"/>
</dbReference>
<evidence type="ECO:0000256" key="2">
    <source>
        <dbReference type="ARBA" id="ARBA00010617"/>
    </source>
</evidence>
<dbReference type="InterPro" id="IPR002401">
    <property type="entry name" value="Cyt_P450_E_grp-I"/>
</dbReference>
<reference evidence="8 9" key="1">
    <citation type="submission" date="2019-04" db="EMBL/GenBank/DDBJ databases">
        <title>Friends and foes A comparative genomics study of 23 Aspergillus species from section Flavi.</title>
        <authorList>
            <consortium name="DOE Joint Genome Institute"/>
            <person name="Kjaerbolling I."/>
            <person name="Vesth T."/>
            <person name="Frisvad J.C."/>
            <person name="Nybo J.L."/>
            <person name="Theobald S."/>
            <person name="Kildgaard S."/>
            <person name="Isbrandt T."/>
            <person name="Kuo A."/>
            <person name="Sato A."/>
            <person name="Lyhne E.K."/>
            <person name="Kogle M.E."/>
            <person name="Wiebenga A."/>
            <person name="Kun R.S."/>
            <person name="Lubbers R.J."/>
            <person name="Makela M.R."/>
            <person name="Barry K."/>
            <person name="Chovatia M."/>
            <person name="Clum A."/>
            <person name="Daum C."/>
            <person name="Haridas S."/>
            <person name="He G."/>
            <person name="LaButti K."/>
            <person name="Lipzen A."/>
            <person name="Mondo S."/>
            <person name="Riley R."/>
            <person name="Salamov A."/>
            <person name="Simmons B.A."/>
            <person name="Magnuson J.K."/>
            <person name="Henrissat B."/>
            <person name="Mortensen U.H."/>
            <person name="Larsen T.O."/>
            <person name="Devries R.P."/>
            <person name="Grigoriev I.V."/>
            <person name="Machida M."/>
            <person name="Baker S.E."/>
            <person name="Andersen M.R."/>
        </authorList>
    </citation>
    <scope>NUCLEOTIDE SEQUENCE [LARGE SCALE GENOMIC DNA]</scope>
    <source>
        <strain evidence="8 9">CBS 151.66</strain>
    </source>
</reference>
<comment type="cofactor">
    <cofactor evidence="1 7">
        <name>heme</name>
        <dbReference type="ChEBI" id="CHEBI:30413"/>
    </cofactor>
</comment>
<dbReference type="EMBL" id="ML732559">
    <property type="protein sequence ID" value="KAB8067136.1"/>
    <property type="molecule type" value="Genomic_DNA"/>
</dbReference>
<dbReference type="InterPro" id="IPR036396">
    <property type="entry name" value="Cyt_P450_sf"/>
</dbReference>
<dbReference type="InterPro" id="IPR050121">
    <property type="entry name" value="Cytochrome_P450_monoxygenase"/>
</dbReference>
<keyword evidence="3 7" id="KW-0479">Metal-binding</keyword>
<dbReference type="GO" id="GO:0020037">
    <property type="term" value="F:heme binding"/>
    <property type="evidence" value="ECO:0007669"/>
    <property type="project" value="InterPro"/>
</dbReference>
<feature type="binding site" description="axial binding residue" evidence="7">
    <location>
        <position position="180"/>
    </location>
    <ligand>
        <name>heme</name>
        <dbReference type="ChEBI" id="CHEBI:30413"/>
    </ligand>
    <ligandPart>
        <name>Fe</name>
        <dbReference type="ChEBI" id="CHEBI:18248"/>
    </ligandPart>
</feature>
<dbReference type="PRINTS" id="PR00463">
    <property type="entry name" value="EP450I"/>
</dbReference>
<name>A0A5N5WFV1_9EURO</name>
<evidence type="ECO:0000256" key="5">
    <source>
        <dbReference type="ARBA" id="ARBA00023004"/>
    </source>
</evidence>
<comment type="similarity">
    <text evidence="2">Belongs to the cytochrome P450 family.</text>
</comment>
<organism evidence="8 9">
    <name type="scientific">Aspergillus leporis</name>
    <dbReference type="NCBI Taxonomy" id="41062"/>
    <lineage>
        <taxon>Eukaryota</taxon>
        <taxon>Fungi</taxon>
        <taxon>Dikarya</taxon>
        <taxon>Ascomycota</taxon>
        <taxon>Pezizomycotina</taxon>
        <taxon>Eurotiomycetes</taxon>
        <taxon>Eurotiomycetidae</taxon>
        <taxon>Eurotiales</taxon>
        <taxon>Aspergillaceae</taxon>
        <taxon>Aspergillus</taxon>
        <taxon>Aspergillus subgen. Circumdati</taxon>
    </lineage>
</organism>
<keyword evidence="7" id="KW-0349">Heme</keyword>
<dbReference type="PANTHER" id="PTHR24305">
    <property type="entry name" value="CYTOCHROME P450"/>
    <property type="match status" value="1"/>
</dbReference>
<dbReference type="OrthoDB" id="6692864at2759"/>
<evidence type="ECO:0000313" key="9">
    <source>
        <dbReference type="Proteomes" id="UP000326565"/>
    </source>
</evidence>
<keyword evidence="4" id="KW-0560">Oxidoreductase</keyword>
<accession>A0A5N5WFV1</accession>
<evidence type="ECO:0000256" key="1">
    <source>
        <dbReference type="ARBA" id="ARBA00001971"/>
    </source>
</evidence>
<evidence type="ECO:0000256" key="7">
    <source>
        <dbReference type="PIRSR" id="PIRSR602401-1"/>
    </source>
</evidence>
<evidence type="ECO:0000313" key="8">
    <source>
        <dbReference type="EMBL" id="KAB8067136.1"/>
    </source>
</evidence>
<evidence type="ECO:0000256" key="4">
    <source>
        <dbReference type="ARBA" id="ARBA00023002"/>
    </source>
</evidence>
<keyword evidence="9" id="KW-1185">Reference proteome</keyword>
<dbReference type="InterPro" id="IPR001128">
    <property type="entry name" value="Cyt_P450"/>
</dbReference>
<dbReference type="Gene3D" id="1.10.630.10">
    <property type="entry name" value="Cytochrome P450"/>
    <property type="match status" value="1"/>
</dbReference>
<dbReference type="GO" id="GO:0005506">
    <property type="term" value="F:iron ion binding"/>
    <property type="evidence" value="ECO:0007669"/>
    <property type="project" value="InterPro"/>
</dbReference>
<dbReference type="GO" id="GO:0016705">
    <property type="term" value="F:oxidoreductase activity, acting on paired donors, with incorporation or reduction of molecular oxygen"/>
    <property type="evidence" value="ECO:0007669"/>
    <property type="project" value="InterPro"/>
</dbReference>
<dbReference type="Pfam" id="PF00067">
    <property type="entry name" value="p450"/>
    <property type="match status" value="1"/>
</dbReference>
<dbReference type="Proteomes" id="UP000326565">
    <property type="component" value="Unassembled WGS sequence"/>
</dbReference>
<dbReference type="PANTHER" id="PTHR24305:SF187">
    <property type="entry name" value="P450, PUTATIVE (EUROFUNG)-RELATED"/>
    <property type="match status" value="1"/>
</dbReference>
<keyword evidence="6" id="KW-0503">Monooxygenase</keyword>
<proteinExistence type="inferred from homology"/>
<evidence type="ECO:0000256" key="6">
    <source>
        <dbReference type="ARBA" id="ARBA00023033"/>
    </source>
</evidence>
<sequence length="250" mass="28206">MELSHHDLFSYLLEDSSPHADHKYKATNQELIYDAELAIAAGSETTASTVNAIIFFLAKHPDILRKLQDEIDTAVPDGEQMSHTHLVRKPYLDGCLNEGLRLYPAVASGVPRETGPDGATIAGVYIPPEITVSVPTYTLHRDPRNYRDPEEFVPERWSSRPEMIIRREAFNPFSTGAYSCTGRPFAMMEMRLLIATLVCNFTFEFPPGEETQSLRTLGGKGVQDCFTMHIPPYRLIFTKRERTQSAQLKN</sequence>
<keyword evidence="5 7" id="KW-0408">Iron</keyword>
<dbReference type="GO" id="GO:0004497">
    <property type="term" value="F:monooxygenase activity"/>
    <property type="evidence" value="ECO:0007669"/>
    <property type="project" value="UniProtKB-KW"/>
</dbReference>